<dbReference type="EMBL" id="LWDG02000319">
    <property type="protein sequence ID" value="KAE8266560.1"/>
    <property type="molecule type" value="Genomic_DNA"/>
</dbReference>
<keyword evidence="2" id="KW-1185">Reference proteome</keyword>
<reference evidence="1" key="1">
    <citation type="submission" date="2016-04" db="EMBL/GenBank/DDBJ databases">
        <authorList>
            <person name="Nguyen H.D."/>
            <person name="Samba Siva P."/>
            <person name="Cullis J."/>
            <person name="Levesque C.A."/>
            <person name="Hambleton S."/>
        </authorList>
    </citation>
    <scope>NUCLEOTIDE SEQUENCE</scope>
    <source>
        <strain evidence="1">DAOMC 236422</strain>
    </source>
</reference>
<sequence length="66" mass="6815">MSSPSAVALLARVALAGRGRSFSCLPPVTNNKSRRQAEAGLTERPVYGCLLSLLLSFQGLAPGGLS</sequence>
<proteinExistence type="predicted"/>
<accession>A0A8X7N6R4</accession>
<organism evidence="1 2">
    <name type="scientific">Tilletia walkeri</name>
    <dbReference type="NCBI Taxonomy" id="117179"/>
    <lineage>
        <taxon>Eukaryota</taxon>
        <taxon>Fungi</taxon>
        <taxon>Dikarya</taxon>
        <taxon>Basidiomycota</taxon>
        <taxon>Ustilaginomycotina</taxon>
        <taxon>Exobasidiomycetes</taxon>
        <taxon>Tilletiales</taxon>
        <taxon>Tilletiaceae</taxon>
        <taxon>Tilletia</taxon>
    </lineage>
</organism>
<reference evidence="1" key="2">
    <citation type="journal article" date="2019" name="IMA Fungus">
        <title>Genome sequencing and comparison of five Tilletia species to identify candidate genes for the detection of regulated species infecting wheat.</title>
        <authorList>
            <person name="Nguyen H.D.T."/>
            <person name="Sultana T."/>
            <person name="Kesanakurti P."/>
            <person name="Hambleton S."/>
        </authorList>
    </citation>
    <scope>NUCLEOTIDE SEQUENCE</scope>
    <source>
        <strain evidence="1">DAOMC 236422</strain>
    </source>
</reference>
<dbReference type="Proteomes" id="UP000078113">
    <property type="component" value="Unassembled WGS sequence"/>
</dbReference>
<gene>
    <name evidence="1" type="ORF">A4X09_0g5789</name>
</gene>
<evidence type="ECO:0000313" key="1">
    <source>
        <dbReference type="EMBL" id="KAE8266560.1"/>
    </source>
</evidence>
<evidence type="ECO:0000313" key="2">
    <source>
        <dbReference type="Proteomes" id="UP000078113"/>
    </source>
</evidence>
<protein>
    <submittedName>
        <fullName evidence="1">Uncharacterized protein</fullName>
    </submittedName>
</protein>
<comment type="caution">
    <text evidence="1">The sequence shown here is derived from an EMBL/GenBank/DDBJ whole genome shotgun (WGS) entry which is preliminary data.</text>
</comment>
<dbReference type="AlphaFoldDB" id="A0A8X7N6R4"/>
<name>A0A8X7N6R4_9BASI</name>